<keyword evidence="3 7" id="KW-0805">Transcription regulation</keyword>
<protein>
    <recommendedName>
        <fullName evidence="7">Mediator of RNA polymerase II transcription subunit 14</fullName>
    </recommendedName>
    <alternativeName>
        <fullName evidence="7">Mediator complex subunit 14</fullName>
    </alternativeName>
</protein>
<proteinExistence type="inferred from homology"/>
<feature type="region of interest" description="Disordered" evidence="8">
    <location>
        <begin position="328"/>
        <end position="356"/>
    </location>
</feature>
<reference evidence="10" key="1">
    <citation type="submission" date="2015-08" db="EMBL/GenBank/DDBJ databases">
        <authorList>
            <person name="Babu N.S."/>
            <person name="Beckwith C.J."/>
            <person name="Beseler K.G."/>
            <person name="Brison A."/>
            <person name="Carone J.V."/>
            <person name="Caskin T.P."/>
            <person name="Diamond M."/>
            <person name="Durham M.E."/>
            <person name="Foxe J.M."/>
            <person name="Go M."/>
            <person name="Henderson B.A."/>
            <person name="Jones I.B."/>
            <person name="McGettigan J.A."/>
            <person name="Micheletti S.J."/>
            <person name="Nasrallah M.E."/>
            <person name="Ortiz D."/>
            <person name="Piller C.R."/>
            <person name="Privatt S.R."/>
            <person name="Schneider S.L."/>
            <person name="Sharp S."/>
            <person name="Smith T.C."/>
            <person name="Stanton J.D."/>
            <person name="Ullery H.E."/>
            <person name="Wilson R.J."/>
            <person name="Serrano M.G."/>
            <person name="Buck G."/>
            <person name="Lee V."/>
            <person name="Wang Y."/>
            <person name="Carvalho R."/>
            <person name="Voegtly L."/>
            <person name="Shi R."/>
            <person name="Duckworth R."/>
            <person name="Johnson A."/>
            <person name="Loviza R."/>
            <person name="Walstead R."/>
            <person name="Shah Z."/>
            <person name="Kiflezghi M."/>
            <person name="Wade K."/>
            <person name="Ball S.L."/>
            <person name="Bradley K.W."/>
            <person name="Asai D.J."/>
            <person name="Bowman C.A."/>
            <person name="Russell D.A."/>
            <person name="Pope W.H."/>
            <person name="Jacobs-Sera D."/>
            <person name="Hendrix R.W."/>
            <person name="Hatfull G.F."/>
        </authorList>
    </citation>
    <scope>NUCLEOTIDE SEQUENCE</scope>
</reference>
<keyword evidence="6 7" id="KW-0539">Nucleus</keyword>
<feature type="region of interest" description="Disordered" evidence="8">
    <location>
        <begin position="1431"/>
        <end position="1490"/>
    </location>
</feature>
<dbReference type="InterPro" id="IPR055122">
    <property type="entry name" value="Med14_N"/>
</dbReference>
<feature type="compositionally biased region" description="Low complexity" evidence="8">
    <location>
        <begin position="1431"/>
        <end position="1454"/>
    </location>
</feature>
<keyword evidence="5 7" id="KW-0804">Transcription</keyword>
<gene>
    <name evidence="10" type="ORF">g.40328</name>
</gene>
<sequence length="1514" mass="151864">MGDTITSLSLVELRALLLEAVRQAHDGLHAVAGALPGLEDSERKRALMSQLHASRQQLQRLGVVVAWSAKARAVAECRRVMQAAAMHAAALQDAADQLAYLHSELTATAAPAYDIATAVQVTEQGSYNLLPSSIEEHAGVSPARPPRSTVRAALAQLDFLIRAKLLQNPRPEGMAVRSISAGVLTLGGAGGLYTARLTLVPAPEERVTLAQYGAGDRAAPGGRDASEVAQVPQAWARAEGDGATAVGGPASSAASAPATAKVKHPAAGWRWRLLSLDLLPEYRGREGLAPPQLLAWLQSVLEQRMWAAADVATLRGAGLGDLVAVGDPGAAGDARPTSSERSAPTSDAPGASSLPARSTLCLGAAGLGDESSGHEKCGAGSGPATSPSPGPDALRLMHEALTRGAARAALASIVVPDARRLEGAEGWAGRLRLERAREGTGIRLRYWLDHPPVTLHELEALQGRSSNGSGAALPATSHALAAPDASAAAHAPPEAPAQAPSIEVALGADAESLAVQLPEAVGDPTAGWAPLRPRCSAADPDLEGLLQRVLAARAAMQLAALEGHLSAAPLGACMRCRLVVAEKEAVEPWSAAHEDVPITIATDPQPARLPRLEVWAGGCHDAGDTDGEASPASRPALTLGVDRQTGQYELLQVGEEARGGDAAGVTRPEAATTVAPPSGAGAAAGSSRAGVATASPEPSPLRRELSGALAAAAREALASPLPVGRSRATQAVALAAAVVARHAASLDAARRLRRLERAAAALGLAARPLPRRLAQAEAGMGGCGGGGAGEAAQTVALDLACAPHDPLFSSWVAARRTGAAPGAADRAPRPAGPPLSGLVAASLVVSAAPGSSGLEAEARLYEATARGLALRQLGAPPLPGALWLGDAGAGRGPLDGCVPAEPANGAAPTRKRGRGWPEGAVEPTGAPGAEAPVMAKALSPGPPQRRLTLVQALRWARREGLWRQLGHQLDALGLAASEEWRWVGAPESGGPSPMGGAAHAKPGAAGPAAREFLGGSASEPAPCGAYVRVLALPAPPGAGALDAHTASDGQTAERSGAAGAGAGAGLCAPQARFWLHGDRGEWRGELDSRYFASRAARLRDAGVELQDGCDGKAPAVEVVRCGRRGLELAGSFQRGQSVLRGVAALLSSLRLHLCLARCMARCRAAPEVEHENGEVAGEEGAAHANGGAEAKRTVSACTWRLPGSCRCRLASAGLLSATFVVEGRGPSARGPLLTAEVSWETLGAGRGTGGGAGPGVSELGTPRASGGSPECRVLCRPEVPAALAARLAALLEAGREDSFLDGLCAAAPAAAAALAALGPGAQRAAGLAPGSLAWARMPGAGGLGGAAQHAVAVRVAQGSRGVALALAGVAGGRARLDVHATSAAGHARLVGGGKGGPAAEAPGGAAEPAPMDPAWMDELVRRLRALAAPDGARGANGAAGAPAPETAASVADADVQPSLDSSSKPAAAVASAPGTAEGDAAGRDPPPRTCTLWIPEAAVEQAATTVLQAVGGAW</sequence>
<evidence type="ECO:0000256" key="1">
    <source>
        <dbReference type="ARBA" id="ARBA00004123"/>
    </source>
</evidence>
<evidence type="ECO:0000256" key="3">
    <source>
        <dbReference type="ARBA" id="ARBA00023015"/>
    </source>
</evidence>
<dbReference type="PANTHER" id="PTHR12809">
    <property type="entry name" value="MEDIATOR COMPLEX SUBUNIT"/>
    <property type="match status" value="1"/>
</dbReference>
<feature type="region of interest" description="Disordered" evidence="8">
    <location>
        <begin position="905"/>
        <end position="928"/>
    </location>
</feature>
<comment type="subunit">
    <text evidence="7">Component of the Mediator complex.</text>
</comment>
<name>A0A1D1ZY13_AUXPR</name>
<dbReference type="EMBL" id="GDKF01006774">
    <property type="protein sequence ID" value="JAT71848.1"/>
    <property type="molecule type" value="Transcribed_RNA"/>
</dbReference>
<dbReference type="Pfam" id="PF08638">
    <property type="entry name" value="Med14"/>
    <property type="match status" value="1"/>
</dbReference>
<accession>A0A1D1ZY13</accession>
<evidence type="ECO:0000259" key="9">
    <source>
        <dbReference type="Pfam" id="PF08638"/>
    </source>
</evidence>
<feature type="compositionally biased region" description="Gly residues" evidence="8">
    <location>
        <begin position="1245"/>
        <end position="1254"/>
    </location>
</feature>
<evidence type="ECO:0000256" key="8">
    <source>
        <dbReference type="SAM" id="MobiDB-lite"/>
    </source>
</evidence>
<feature type="compositionally biased region" description="Low complexity" evidence="8">
    <location>
        <begin position="670"/>
        <end position="695"/>
    </location>
</feature>
<feature type="region of interest" description="Disordered" evidence="8">
    <location>
        <begin position="371"/>
        <end position="393"/>
    </location>
</feature>
<evidence type="ECO:0000256" key="2">
    <source>
        <dbReference type="ARBA" id="ARBA00007813"/>
    </source>
</evidence>
<feature type="compositionally biased region" description="Polar residues" evidence="8">
    <location>
        <begin position="336"/>
        <end position="345"/>
    </location>
</feature>
<dbReference type="GO" id="GO:0003712">
    <property type="term" value="F:transcription coregulator activity"/>
    <property type="evidence" value="ECO:0007669"/>
    <property type="project" value="UniProtKB-UniRule"/>
</dbReference>
<keyword evidence="4 7" id="KW-0010">Activator</keyword>
<feature type="region of interest" description="Disordered" evidence="8">
    <location>
        <begin position="1388"/>
        <end position="1411"/>
    </location>
</feature>
<evidence type="ECO:0000256" key="7">
    <source>
        <dbReference type="RuleBase" id="RU365082"/>
    </source>
</evidence>
<evidence type="ECO:0000256" key="4">
    <source>
        <dbReference type="ARBA" id="ARBA00023159"/>
    </source>
</evidence>
<dbReference type="InterPro" id="IPR013947">
    <property type="entry name" value="Mediator_Med14"/>
</dbReference>
<dbReference type="PANTHER" id="PTHR12809:SF2">
    <property type="entry name" value="MEDIATOR OF RNA POLYMERASE II TRANSCRIPTION SUBUNIT 14"/>
    <property type="match status" value="1"/>
</dbReference>
<feature type="compositionally biased region" description="Low complexity" evidence="8">
    <location>
        <begin position="382"/>
        <end position="393"/>
    </location>
</feature>
<comment type="similarity">
    <text evidence="2 7">Belongs to the Mediator complex subunit 14 family.</text>
</comment>
<dbReference type="GO" id="GO:0006357">
    <property type="term" value="P:regulation of transcription by RNA polymerase II"/>
    <property type="evidence" value="ECO:0007669"/>
    <property type="project" value="InterPro"/>
</dbReference>
<feature type="region of interest" description="Disordered" evidence="8">
    <location>
        <begin position="657"/>
        <end position="701"/>
    </location>
</feature>
<evidence type="ECO:0000256" key="5">
    <source>
        <dbReference type="ARBA" id="ARBA00023163"/>
    </source>
</evidence>
<feature type="compositionally biased region" description="Low complexity" evidence="8">
    <location>
        <begin position="1461"/>
        <end position="1473"/>
    </location>
</feature>
<evidence type="ECO:0000313" key="10">
    <source>
        <dbReference type="EMBL" id="JAT71848.1"/>
    </source>
</evidence>
<comment type="subcellular location">
    <subcellularLocation>
        <location evidence="1 7">Nucleus</location>
    </subcellularLocation>
</comment>
<evidence type="ECO:0000256" key="6">
    <source>
        <dbReference type="ARBA" id="ARBA00023242"/>
    </source>
</evidence>
<organism evidence="10">
    <name type="scientific">Auxenochlorella protothecoides</name>
    <name type="common">Green microalga</name>
    <name type="synonym">Chlorella protothecoides</name>
    <dbReference type="NCBI Taxonomy" id="3075"/>
    <lineage>
        <taxon>Eukaryota</taxon>
        <taxon>Viridiplantae</taxon>
        <taxon>Chlorophyta</taxon>
        <taxon>core chlorophytes</taxon>
        <taxon>Trebouxiophyceae</taxon>
        <taxon>Chlorellales</taxon>
        <taxon>Chlorellaceae</taxon>
        <taxon>Auxenochlorella</taxon>
    </lineage>
</organism>
<dbReference type="GO" id="GO:0016592">
    <property type="term" value="C:mediator complex"/>
    <property type="evidence" value="ECO:0007669"/>
    <property type="project" value="UniProtKB-UniRule"/>
</dbReference>
<comment type="function">
    <text evidence="7">Component of the Mediator complex, a coactivator involved in the regulated transcription of nearly all RNA polymerase II-dependent genes. Mediator functions as a bridge to convey information from gene-specific regulatory proteins to the basal RNA polymerase II transcription machinery. Mediator is recruited to promoters by direct interactions with regulatory proteins and serves as a scaffold for the assembly of a functional preinitiation complex with RNA polymerase II and the general transcription factors.</text>
</comment>
<dbReference type="GO" id="GO:0070847">
    <property type="term" value="C:core mediator complex"/>
    <property type="evidence" value="ECO:0007669"/>
    <property type="project" value="TreeGrafter"/>
</dbReference>
<feature type="region of interest" description="Disordered" evidence="8">
    <location>
        <begin position="1245"/>
        <end position="1264"/>
    </location>
</feature>
<feature type="domain" description="Mediator complex subunit MED14 N-terminal" evidence="9">
    <location>
        <begin position="11"/>
        <end position="187"/>
    </location>
</feature>
<feature type="compositionally biased region" description="Low complexity" evidence="8">
    <location>
        <begin position="1397"/>
        <end position="1411"/>
    </location>
</feature>